<feature type="coiled-coil region" evidence="1">
    <location>
        <begin position="23"/>
        <end position="50"/>
    </location>
</feature>
<protein>
    <recommendedName>
        <fullName evidence="4">Phage protein</fullName>
    </recommendedName>
</protein>
<proteinExistence type="predicted"/>
<sequence length="57" mass="6613">MIRLNMKIIQNERVNIMTDRELLELIATKVANLTNQMDKLTVDVSEVKDEAKKQTPK</sequence>
<dbReference type="EMBL" id="FNGL01000003">
    <property type="protein sequence ID" value="SDK95068.1"/>
    <property type="molecule type" value="Genomic_DNA"/>
</dbReference>
<keyword evidence="3" id="KW-1185">Reference proteome</keyword>
<reference evidence="2 3" key="1">
    <citation type="submission" date="2016-10" db="EMBL/GenBank/DDBJ databases">
        <authorList>
            <person name="Varghese N."/>
            <person name="Submissions S."/>
        </authorList>
    </citation>
    <scope>NUCLEOTIDE SEQUENCE [LARGE SCALE GENOMIC DNA]</scope>
    <source>
        <strain evidence="2 3">NLAE-zl-C224</strain>
    </source>
</reference>
<evidence type="ECO:0008006" key="4">
    <source>
        <dbReference type="Google" id="ProtNLM"/>
    </source>
</evidence>
<comment type="caution">
    <text evidence="2">The sequence shown here is derived from an EMBL/GenBank/DDBJ whole genome shotgun (WGS) entry which is preliminary data.</text>
</comment>
<name>A0ABY0QJ77_CLOCO</name>
<gene>
    <name evidence="2" type="ORF">SAMN05216497_10324</name>
</gene>
<evidence type="ECO:0000313" key="2">
    <source>
        <dbReference type="EMBL" id="SDK95068.1"/>
    </source>
</evidence>
<accession>A0ABY0QJ77</accession>
<keyword evidence="1" id="KW-0175">Coiled coil</keyword>
<dbReference type="RefSeq" id="WP_207647286.1">
    <property type="nucleotide sequence ID" value="NZ_FNGL01000003.1"/>
</dbReference>
<evidence type="ECO:0000256" key="1">
    <source>
        <dbReference type="SAM" id="Coils"/>
    </source>
</evidence>
<evidence type="ECO:0000313" key="3">
    <source>
        <dbReference type="Proteomes" id="UP000198811"/>
    </source>
</evidence>
<dbReference type="Proteomes" id="UP000198811">
    <property type="component" value="Unassembled WGS sequence"/>
</dbReference>
<organism evidence="2 3">
    <name type="scientific">Clostridium cochlearium</name>
    <dbReference type="NCBI Taxonomy" id="1494"/>
    <lineage>
        <taxon>Bacteria</taxon>
        <taxon>Bacillati</taxon>
        <taxon>Bacillota</taxon>
        <taxon>Clostridia</taxon>
        <taxon>Eubacteriales</taxon>
        <taxon>Clostridiaceae</taxon>
        <taxon>Clostridium</taxon>
    </lineage>
</organism>